<gene>
    <name evidence="1" type="ORF">CCMP2556_LOCUS54072</name>
</gene>
<dbReference type="Proteomes" id="UP001642484">
    <property type="component" value="Unassembled WGS sequence"/>
</dbReference>
<reference evidence="1 2" key="1">
    <citation type="submission" date="2024-02" db="EMBL/GenBank/DDBJ databases">
        <authorList>
            <person name="Chen Y."/>
            <person name="Shah S."/>
            <person name="Dougan E. K."/>
            <person name="Thang M."/>
            <person name="Chan C."/>
        </authorList>
    </citation>
    <scope>NUCLEOTIDE SEQUENCE [LARGE SCALE GENOMIC DNA]</scope>
</reference>
<name>A0ABP0SWG0_9DINO</name>
<accession>A0ABP0SWG0</accession>
<keyword evidence="2" id="KW-1185">Reference proteome</keyword>
<dbReference type="EMBL" id="CAXAMN010028428">
    <property type="protein sequence ID" value="CAK9116521.1"/>
    <property type="molecule type" value="Genomic_DNA"/>
</dbReference>
<organism evidence="1 2">
    <name type="scientific">Durusdinium trenchii</name>
    <dbReference type="NCBI Taxonomy" id="1381693"/>
    <lineage>
        <taxon>Eukaryota</taxon>
        <taxon>Sar</taxon>
        <taxon>Alveolata</taxon>
        <taxon>Dinophyceae</taxon>
        <taxon>Suessiales</taxon>
        <taxon>Symbiodiniaceae</taxon>
        <taxon>Durusdinium</taxon>
    </lineage>
</organism>
<sequence>MIFKPCRHCSPCGSMLATLFAQPCQELAKSKKISAAAGGVWGSSTEAESSKSAGKKWREEVCSYLSSPREMQIAGTFHIVDARDFAKELADFVPSDLLPADQLSISQRLDELRAQGVNWLSPDDALIQDEVLRANPAHYVLVVADCSKLTLQNQGRSFHDFYVSSFVAQQRRDFLKEKLTHDAETAAARIEQPSTPKIRVLMADAEQFYQDQEFWRLLWACTE</sequence>
<evidence type="ECO:0000313" key="2">
    <source>
        <dbReference type="Proteomes" id="UP001642484"/>
    </source>
</evidence>
<evidence type="ECO:0000313" key="1">
    <source>
        <dbReference type="EMBL" id="CAK9116521.1"/>
    </source>
</evidence>
<proteinExistence type="predicted"/>
<comment type="caution">
    <text evidence="1">The sequence shown here is derived from an EMBL/GenBank/DDBJ whole genome shotgun (WGS) entry which is preliminary data.</text>
</comment>
<protein>
    <submittedName>
        <fullName evidence="1">Uncharacterized protein</fullName>
    </submittedName>
</protein>